<sequence>MLFCFSLTYGQLSNKHYIPPLTSAESGNALPGLQYIYISTPSNQDISYSIKPLGQTPAGYIHGIVNNASPAEVFLGNSFGQLYINPSTTSTIYNNKGYIIEASEPIYASIRTRSSNDSQAAALVSKGELALGTTFRAGSFTNENASDNNYLSFISVLATQDNTAISFDDLPVGLTVKNYTGTFPIQVTLDEGETYVLAVDTGESNINKDGLIGALIESNYPIAVNTGSTSGSFSNTGGRDFGIDQIVDLSKVGNEYIFVKGSGSNRVENPLIVAHTDNTIININGVSNIATINAGEYYVIEGDNYSTDDNMYVSTSQPVFAYQGIGGLGNDHNQGFFFVPPLNCENRTNVNNIAHIEKIGAETYTGEVIIITNNGATVTINDSPINTYTVQGPFTVPGKTDYVTYKVTNLSGNIAVKSNQELYCAYINTNTDASSGSFYSGFPSPPQIDFSTGIATLGNCIPNIILSVSNIDFFDSYEWYYDDGSGFVSTNVTSTTFTPLNPGKYKLAGIVSCTGLTLESEVVVVSNCPNDFDNDGIIDNVDIDTDNDGISNLDESLGNGHVDISNISTPVVVFPDATTNNAIVSSQHNSSNNASNNFQGTNNGVFYSLVAAGFNAEQTYKLTFTTPVNATLQQESGTTHTIVAGEVFTVSVSDLESITLTDPDNQLLVDTNFDGIFELGVNTHTASEIRFIYNNSPLGNTPYRFSTSKVNEISFHHALDNMSLNSEFRGRFQLVNMHKDTDGDGNSDDFDVDSDNDGIPDLIEANATITTLLNTDSNSDGLDNVFAGSFVTPIDSDRDTIPDYLDLDADNDGIFDLFEAGHGLPDADLNGVIDNINSLIGNNGFADGLETSSDSFLIGYTITDSDSDNSLNYTELDSDNDNCFDVIEAGFTDNDTDGLLGDSPVTVDSNGLVTSATDGYTVPNSNYIIYAPITLNTPFQDVVFCEGETASIFIDATADSYQWQLSTDGSTWSNLSNDAIYNGVISNTLTINNLTNSFDGYEFRVLMQKAGNSCGAISNSITLSINPLPIVNNSVELIECDDNLDGISSFNLLNALPSLSSNHLNEIFTFYTSLADAQNDSNPILTPNAFVNSQASIQNIWVRVTSNTGCYTITSITLRVPTTQIPSGFLRTFNTCDDFLDTNGNDNNNNDSGDGISSFDFSSVTTEVLAMFPSNQQLSINYYRTEQDAINQVNPITDTNNYRNIGFPNNQQIYIRIQDLNTNSCVYIASHINLLVDPVPQINPTLNLELCDIDGDGFVQGFDLDSKTADLLAGQNPLHFSIRYYTSEDDAINEVNPIINTSSFDNTVPFLQTIYVRIVNNISNCFSTGRAFDLITVQIPNPSPVSNMVFCDDNTDGIISGIDLDSQIPQILGSLNPSTHQVSFHTSLADAETANNPINSPFTNTTPFSQTIYVRITNNTTGCFSTNSQFDIIINPEPQFLSLPDQEFCDDDTDGLVANIDLNALIPQILNGLDPSLYNISFHISASDANSG</sequence>
<proteinExistence type="predicted"/>
<evidence type="ECO:0000313" key="1">
    <source>
        <dbReference type="EMBL" id="MFD2568062.1"/>
    </source>
</evidence>
<comment type="caution">
    <text evidence="1">The sequence shown here is derived from an EMBL/GenBank/DDBJ whole genome shotgun (WGS) entry which is preliminary data.</text>
</comment>
<dbReference type="RefSeq" id="WP_379666772.1">
    <property type="nucleotide sequence ID" value="NZ_JBHULH010000005.1"/>
</dbReference>
<dbReference type="InterPro" id="IPR028974">
    <property type="entry name" value="TSP_type-3_rpt"/>
</dbReference>
<feature type="non-terminal residue" evidence="1">
    <location>
        <position position="1492"/>
    </location>
</feature>
<keyword evidence="2" id="KW-1185">Reference proteome</keyword>
<organism evidence="1 2">
    <name type="scientific">Pseudotenacibaculum haliotis</name>
    <dbReference type="NCBI Taxonomy" id="1862138"/>
    <lineage>
        <taxon>Bacteria</taxon>
        <taxon>Pseudomonadati</taxon>
        <taxon>Bacteroidota</taxon>
        <taxon>Flavobacteriia</taxon>
        <taxon>Flavobacteriales</taxon>
        <taxon>Flavobacteriaceae</taxon>
        <taxon>Pseudotenacibaculum</taxon>
    </lineage>
</organism>
<protein>
    <submittedName>
        <fullName evidence="1">IgGFc-binding protein</fullName>
    </submittedName>
</protein>
<evidence type="ECO:0000313" key="2">
    <source>
        <dbReference type="Proteomes" id="UP001597508"/>
    </source>
</evidence>
<gene>
    <name evidence="1" type="ORF">ACFSRZ_11800</name>
</gene>
<reference evidence="2" key="1">
    <citation type="journal article" date="2019" name="Int. J. Syst. Evol. Microbiol.">
        <title>The Global Catalogue of Microorganisms (GCM) 10K type strain sequencing project: providing services to taxonomists for standard genome sequencing and annotation.</title>
        <authorList>
            <consortium name="The Broad Institute Genomics Platform"/>
            <consortium name="The Broad Institute Genome Sequencing Center for Infectious Disease"/>
            <person name="Wu L."/>
            <person name="Ma J."/>
        </authorList>
    </citation>
    <scope>NUCLEOTIDE SEQUENCE [LARGE SCALE GENOMIC DNA]</scope>
    <source>
        <strain evidence="2">KCTC 52127</strain>
    </source>
</reference>
<dbReference type="Proteomes" id="UP001597508">
    <property type="component" value="Unassembled WGS sequence"/>
</dbReference>
<name>A0ABW5LTF1_9FLAO</name>
<dbReference type="SUPFAM" id="SSF103647">
    <property type="entry name" value="TSP type-3 repeat"/>
    <property type="match status" value="1"/>
</dbReference>
<accession>A0ABW5LTF1</accession>
<dbReference type="EMBL" id="JBHULH010000005">
    <property type="protein sequence ID" value="MFD2568062.1"/>
    <property type="molecule type" value="Genomic_DNA"/>
</dbReference>